<dbReference type="AlphaFoldDB" id="X6MJS0"/>
<evidence type="ECO:0000256" key="8">
    <source>
        <dbReference type="ARBA" id="ARBA00022842"/>
    </source>
</evidence>
<keyword evidence="5" id="KW-0812">Transmembrane</keyword>
<evidence type="ECO:0000256" key="6">
    <source>
        <dbReference type="ARBA" id="ARBA00022723"/>
    </source>
</evidence>
<protein>
    <recommendedName>
        <fullName evidence="13">Endonuclease/exonuclease/phosphatase domain-containing protein</fullName>
    </recommendedName>
</protein>
<keyword evidence="9" id="KW-0746">Sphingolipid metabolism</keyword>
<dbReference type="InterPro" id="IPR036691">
    <property type="entry name" value="Endo/exonu/phosph_ase_sf"/>
</dbReference>
<evidence type="ECO:0000313" key="14">
    <source>
        <dbReference type="EMBL" id="ETO13310.1"/>
    </source>
</evidence>
<dbReference type="GO" id="GO:0004767">
    <property type="term" value="F:sphingomyelin phosphodiesterase activity"/>
    <property type="evidence" value="ECO:0007669"/>
    <property type="project" value="InterPro"/>
</dbReference>
<evidence type="ECO:0000256" key="12">
    <source>
        <dbReference type="ARBA" id="ARBA00023136"/>
    </source>
</evidence>
<dbReference type="PANTHER" id="PTHR16320:SF24">
    <property type="entry name" value="PHOSPHODIESTERASE, PUTATIVE-RELATED"/>
    <property type="match status" value="1"/>
</dbReference>
<evidence type="ECO:0000256" key="9">
    <source>
        <dbReference type="ARBA" id="ARBA00022919"/>
    </source>
</evidence>
<evidence type="ECO:0000256" key="10">
    <source>
        <dbReference type="ARBA" id="ARBA00022989"/>
    </source>
</evidence>
<dbReference type="SUPFAM" id="SSF56219">
    <property type="entry name" value="DNase I-like"/>
    <property type="match status" value="1"/>
</dbReference>
<evidence type="ECO:0000256" key="1">
    <source>
        <dbReference type="ARBA" id="ARBA00004141"/>
    </source>
</evidence>
<evidence type="ECO:0000256" key="7">
    <source>
        <dbReference type="ARBA" id="ARBA00022801"/>
    </source>
</evidence>
<comment type="pathway">
    <text evidence="2">Lipid metabolism; sphingolipid metabolism.</text>
</comment>
<evidence type="ECO:0000313" key="15">
    <source>
        <dbReference type="Proteomes" id="UP000023152"/>
    </source>
</evidence>
<comment type="pathway">
    <text evidence="3">Sphingolipid metabolism.</text>
</comment>
<gene>
    <name evidence="14" type="ORF">RFI_24066</name>
</gene>
<dbReference type="OrthoDB" id="387657at2759"/>
<evidence type="ECO:0000259" key="13">
    <source>
        <dbReference type="Pfam" id="PF03372"/>
    </source>
</evidence>
<dbReference type="InterPro" id="IPR038772">
    <property type="entry name" value="Sph/SMPD2-like"/>
</dbReference>
<evidence type="ECO:0000256" key="4">
    <source>
        <dbReference type="ARBA" id="ARBA00006335"/>
    </source>
</evidence>
<keyword evidence="8" id="KW-0460">Magnesium</keyword>
<dbReference type="GO" id="GO:0016020">
    <property type="term" value="C:membrane"/>
    <property type="evidence" value="ECO:0007669"/>
    <property type="project" value="UniProtKB-SubCell"/>
</dbReference>
<comment type="subcellular location">
    <subcellularLocation>
        <location evidence="1">Membrane</location>
        <topology evidence="1">Multi-pass membrane protein</topology>
    </subcellularLocation>
</comment>
<keyword evidence="10" id="KW-1133">Transmembrane helix</keyword>
<keyword evidence="15" id="KW-1185">Reference proteome</keyword>
<evidence type="ECO:0000256" key="5">
    <source>
        <dbReference type="ARBA" id="ARBA00022692"/>
    </source>
</evidence>
<feature type="non-terminal residue" evidence="14">
    <location>
        <position position="1"/>
    </location>
</feature>
<dbReference type="Pfam" id="PF03372">
    <property type="entry name" value="Exo_endo_phos"/>
    <property type="match status" value="1"/>
</dbReference>
<keyword evidence="11" id="KW-0443">Lipid metabolism</keyword>
<evidence type="ECO:0000256" key="11">
    <source>
        <dbReference type="ARBA" id="ARBA00023098"/>
    </source>
</evidence>
<reference evidence="14 15" key="1">
    <citation type="journal article" date="2013" name="Curr. Biol.">
        <title>The Genome of the Foraminiferan Reticulomyxa filosa.</title>
        <authorList>
            <person name="Glockner G."/>
            <person name="Hulsmann N."/>
            <person name="Schleicher M."/>
            <person name="Noegel A.A."/>
            <person name="Eichinger L."/>
            <person name="Gallinger C."/>
            <person name="Pawlowski J."/>
            <person name="Sierra R."/>
            <person name="Euteneuer U."/>
            <person name="Pillet L."/>
            <person name="Moustafa A."/>
            <person name="Platzer M."/>
            <person name="Groth M."/>
            <person name="Szafranski K."/>
            <person name="Schliwa M."/>
        </authorList>
    </citation>
    <scope>NUCLEOTIDE SEQUENCE [LARGE SCALE GENOMIC DNA]</scope>
</reference>
<feature type="domain" description="Endonuclease/exonuclease/phosphatase" evidence="13">
    <location>
        <begin position="20"/>
        <end position="228"/>
    </location>
</feature>
<evidence type="ECO:0000256" key="3">
    <source>
        <dbReference type="ARBA" id="ARBA00004991"/>
    </source>
</evidence>
<dbReference type="InterPro" id="IPR005135">
    <property type="entry name" value="Endo/exonuclease/phosphatase"/>
</dbReference>
<sequence>IWNQNLYLIAPLLTSPQRVRYKKIKEIIESGEYDIICFQEAFVKYYMNDIKQCATDYYFHQFPHGNSIAAQSTGIVVFSKYPIIEVSVYHYFHHGDYHAYKGVGLIRIEINKRFRADIYNTHLHACYHEDAFDPSVDMYYSHRVAQAYDLASFIQLTRKSELCVLCADLNAPVTDLVAQIPKTLCRLRDVLHDEDTTYWNHTNTFTTNADNAKLQPLRLDYVLFDYNARAIANVDVRAKVLKEYAHTHVVNGYDNNNNDNDNR</sequence>
<keyword evidence="6" id="KW-0479">Metal-binding</keyword>
<keyword evidence="7" id="KW-0378">Hydrolase</keyword>
<accession>X6MJS0</accession>
<comment type="similarity">
    <text evidence="4">Belongs to the neutral sphingomyelinase family.</text>
</comment>
<evidence type="ECO:0000256" key="2">
    <source>
        <dbReference type="ARBA" id="ARBA00004760"/>
    </source>
</evidence>
<dbReference type="Gene3D" id="3.60.10.10">
    <property type="entry name" value="Endonuclease/exonuclease/phosphatase"/>
    <property type="match status" value="1"/>
</dbReference>
<keyword evidence="12" id="KW-0472">Membrane</keyword>
<name>X6MJS0_RETFI</name>
<dbReference type="PANTHER" id="PTHR16320">
    <property type="entry name" value="SPHINGOMYELINASE FAMILY MEMBER"/>
    <property type="match status" value="1"/>
</dbReference>
<comment type="caution">
    <text evidence="14">The sequence shown here is derived from an EMBL/GenBank/DDBJ whole genome shotgun (WGS) entry which is preliminary data.</text>
</comment>
<dbReference type="GO" id="GO:0046872">
    <property type="term" value="F:metal ion binding"/>
    <property type="evidence" value="ECO:0007669"/>
    <property type="project" value="UniProtKB-KW"/>
</dbReference>
<dbReference type="Proteomes" id="UP000023152">
    <property type="component" value="Unassembled WGS sequence"/>
</dbReference>
<dbReference type="EMBL" id="ASPP01020683">
    <property type="protein sequence ID" value="ETO13310.1"/>
    <property type="molecule type" value="Genomic_DNA"/>
</dbReference>
<dbReference type="GO" id="GO:0006665">
    <property type="term" value="P:sphingolipid metabolic process"/>
    <property type="evidence" value="ECO:0007669"/>
    <property type="project" value="UniProtKB-KW"/>
</dbReference>
<proteinExistence type="inferred from homology"/>
<organism evidence="14 15">
    <name type="scientific">Reticulomyxa filosa</name>
    <dbReference type="NCBI Taxonomy" id="46433"/>
    <lineage>
        <taxon>Eukaryota</taxon>
        <taxon>Sar</taxon>
        <taxon>Rhizaria</taxon>
        <taxon>Retaria</taxon>
        <taxon>Foraminifera</taxon>
        <taxon>Monothalamids</taxon>
        <taxon>Reticulomyxidae</taxon>
        <taxon>Reticulomyxa</taxon>
    </lineage>
</organism>